<dbReference type="Proteomes" id="UP000735592">
    <property type="component" value="Unassembled WGS sequence"/>
</dbReference>
<keyword evidence="4" id="KW-0560">Oxidoreductase</keyword>
<evidence type="ECO:0000259" key="3">
    <source>
        <dbReference type="PROSITE" id="PS51387"/>
    </source>
</evidence>
<accession>A0ABW9SMN4</accession>
<dbReference type="SUPFAM" id="SSF55103">
    <property type="entry name" value="FAD-linked oxidases, C-terminal domain"/>
    <property type="match status" value="1"/>
</dbReference>
<evidence type="ECO:0000256" key="1">
    <source>
        <dbReference type="ARBA" id="ARBA00022630"/>
    </source>
</evidence>
<feature type="domain" description="FAD-binding PCMH-type" evidence="3">
    <location>
        <begin position="18"/>
        <end position="197"/>
    </location>
</feature>
<dbReference type="EC" id="1.1.99.14" evidence="4"/>
<dbReference type="NCBIfam" id="NF008439">
    <property type="entry name" value="PRK11282.1"/>
    <property type="match status" value="1"/>
</dbReference>
<evidence type="ECO:0000256" key="2">
    <source>
        <dbReference type="ARBA" id="ARBA00022827"/>
    </source>
</evidence>
<dbReference type="RefSeq" id="WP_155434287.1">
    <property type="nucleotide sequence ID" value="NZ_JBHLXK010000004.1"/>
</dbReference>
<dbReference type="Pfam" id="PF01565">
    <property type="entry name" value="FAD_binding_4"/>
    <property type="match status" value="1"/>
</dbReference>
<comment type="caution">
    <text evidence="4">The sequence shown here is derived from an EMBL/GenBank/DDBJ whole genome shotgun (WGS) entry which is preliminary data.</text>
</comment>
<keyword evidence="5" id="KW-1185">Reference proteome</keyword>
<dbReference type="SUPFAM" id="SSF56176">
    <property type="entry name" value="FAD-binding/transporter-associated domain-like"/>
    <property type="match status" value="1"/>
</dbReference>
<keyword evidence="2" id="KW-0274">FAD</keyword>
<dbReference type="InterPro" id="IPR016166">
    <property type="entry name" value="FAD-bd_PCMH"/>
</dbReference>
<dbReference type="GO" id="GO:0019154">
    <property type="term" value="F:glycolate dehydrogenase activity"/>
    <property type="evidence" value="ECO:0007669"/>
    <property type="project" value="UniProtKB-EC"/>
</dbReference>
<organism evidence="4 5">
    <name type="scientific">Pseudoduganella danionis</name>
    <dbReference type="NCBI Taxonomy" id="1890295"/>
    <lineage>
        <taxon>Bacteria</taxon>
        <taxon>Pseudomonadati</taxon>
        <taxon>Pseudomonadota</taxon>
        <taxon>Betaproteobacteria</taxon>
        <taxon>Burkholderiales</taxon>
        <taxon>Oxalobacteraceae</taxon>
        <taxon>Telluria group</taxon>
        <taxon>Pseudoduganella</taxon>
    </lineage>
</organism>
<evidence type="ECO:0000313" key="4">
    <source>
        <dbReference type="EMBL" id="MTW32900.1"/>
    </source>
</evidence>
<dbReference type="Gene3D" id="3.30.465.10">
    <property type="match status" value="1"/>
</dbReference>
<evidence type="ECO:0000313" key="5">
    <source>
        <dbReference type="Proteomes" id="UP000735592"/>
    </source>
</evidence>
<reference evidence="4 5" key="1">
    <citation type="submission" date="2019-11" db="EMBL/GenBank/DDBJ databases">
        <title>Type strains purchased from KCTC, JCM and DSMZ.</title>
        <authorList>
            <person name="Lu H."/>
        </authorList>
    </citation>
    <scope>NUCLEOTIDE SEQUENCE [LARGE SCALE GENOMIC DNA]</scope>
    <source>
        <strain evidence="4 5">DSM 103461</strain>
    </source>
</reference>
<dbReference type="PROSITE" id="PS51387">
    <property type="entry name" value="FAD_PCMH"/>
    <property type="match status" value="1"/>
</dbReference>
<dbReference type="InterPro" id="IPR016169">
    <property type="entry name" value="FAD-bd_PCMH_sub2"/>
</dbReference>
<dbReference type="PANTHER" id="PTHR11748">
    <property type="entry name" value="D-LACTATE DEHYDROGENASE"/>
    <property type="match status" value="1"/>
</dbReference>
<protein>
    <submittedName>
        <fullName evidence="4">Glycolate oxidase subunit GlcE</fullName>
        <ecNumber evidence="4">1.1.99.14</ecNumber>
    </submittedName>
</protein>
<name>A0ABW9SMN4_9BURK</name>
<gene>
    <name evidence="4" type="primary">glcE</name>
    <name evidence="4" type="ORF">GM655_08685</name>
</gene>
<dbReference type="EMBL" id="WNKW01000002">
    <property type="protein sequence ID" value="MTW32900.1"/>
    <property type="molecule type" value="Genomic_DNA"/>
</dbReference>
<dbReference type="InterPro" id="IPR036318">
    <property type="entry name" value="FAD-bd_PCMH-like_sf"/>
</dbReference>
<proteinExistence type="predicted"/>
<dbReference type="PANTHER" id="PTHR11748:SF103">
    <property type="entry name" value="GLYCOLATE OXIDASE SUBUNIT GLCE"/>
    <property type="match status" value="1"/>
</dbReference>
<dbReference type="InterPro" id="IPR016164">
    <property type="entry name" value="FAD-linked_Oxase-like_C"/>
</dbReference>
<dbReference type="InterPro" id="IPR006094">
    <property type="entry name" value="Oxid_FAD_bind_N"/>
</dbReference>
<keyword evidence="1" id="KW-0285">Flavoprotein</keyword>
<sequence length="379" mass="39965">MTTVDKAIPDAASAAGTAASGATPAHDYAAIAAQFAERIRAASAAGTPLCLRGSGSKDWYGQPPQGEVLDTRAYAGVVSYEPTELVITVRCGTPLAEIEALLAEHQQMLAFEPPRFGAGSTIGGVVASALSGPRRASAGAVRDFVLGAVLMDGQGTMLRFGGQVMKNVAGYDVSRLLAGSLGTLGLILEVSLKVLPLPLCETSLRFDLSEIDALRRLNEWAGQPLPISASCWYQGVLAVRLSGARAAVAAAQQRMGGAPLEHADAFWTALRDQTHPHFSAGCLWRLSLPSAASAVILGGEQLIEWSGAQRWLKTAACDEAQEEAIRRTVAAAGGHATLYRSEHKPVSVFHPLSAPLMRIHERLKASFDPAGIFNPGRMY</sequence>